<dbReference type="PROSITE" id="PS50943">
    <property type="entry name" value="HTH_CROC1"/>
    <property type="match status" value="1"/>
</dbReference>
<reference evidence="2 3" key="1">
    <citation type="submission" date="2017-05" db="EMBL/GenBank/DDBJ databases">
        <title>Streptomyces alboflavus Genome sequencing and assembly.</title>
        <authorList>
            <person name="Wang Y."/>
            <person name="Du B."/>
            <person name="Ding Y."/>
            <person name="Liu H."/>
            <person name="Hou Q."/>
            <person name="Liu K."/>
            <person name="Wang C."/>
            <person name="Yao L."/>
        </authorList>
    </citation>
    <scope>NUCLEOTIDE SEQUENCE [LARGE SCALE GENOMIC DNA]</scope>
    <source>
        <strain evidence="2 3">MDJK44</strain>
    </source>
</reference>
<dbReference type="EMBL" id="CP021748">
    <property type="protein sequence ID" value="ARX84218.1"/>
    <property type="molecule type" value="Genomic_DNA"/>
</dbReference>
<accession>A0A1Z1WCV9</accession>
<evidence type="ECO:0000313" key="2">
    <source>
        <dbReference type="EMBL" id="ARX84218.1"/>
    </source>
</evidence>
<dbReference type="InterPro" id="IPR001387">
    <property type="entry name" value="Cro/C1-type_HTH"/>
</dbReference>
<proteinExistence type="predicted"/>
<dbReference type="Pfam" id="PF01381">
    <property type="entry name" value="HTH_3"/>
    <property type="match status" value="1"/>
</dbReference>
<protein>
    <submittedName>
        <fullName evidence="2">DNA-binding protein</fullName>
    </submittedName>
</protein>
<dbReference type="SMART" id="SM00530">
    <property type="entry name" value="HTH_XRE"/>
    <property type="match status" value="1"/>
</dbReference>
<evidence type="ECO:0000313" key="3">
    <source>
        <dbReference type="Proteomes" id="UP000195880"/>
    </source>
</evidence>
<dbReference type="GO" id="GO:0003677">
    <property type="term" value="F:DNA binding"/>
    <property type="evidence" value="ECO:0007669"/>
    <property type="project" value="UniProtKB-KW"/>
</dbReference>
<dbReference type="InterPro" id="IPR010982">
    <property type="entry name" value="Lambda_DNA-bd_dom_sf"/>
</dbReference>
<dbReference type="CDD" id="cd00093">
    <property type="entry name" value="HTH_XRE"/>
    <property type="match status" value="1"/>
</dbReference>
<dbReference type="AlphaFoldDB" id="A0A1Z1WCV9"/>
<name>A0A1Z1WCV9_9ACTN</name>
<organism evidence="2 3">
    <name type="scientific">Streptomyces alboflavus</name>
    <dbReference type="NCBI Taxonomy" id="67267"/>
    <lineage>
        <taxon>Bacteria</taxon>
        <taxon>Bacillati</taxon>
        <taxon>Actinomycetota</taxon>
        <taxon>Actinomycetes</taxon>
        <taxon>Kitasatosporales</taxon>
        <taxon>Streptomycetaceae</taxon>
        <taxon>Streptomyces</taxon>
    </lineage>
</organism>
<dbReference type="KEGG" id="salf:SMD44_03656"/>
<keyword evidence="2" id="KW-0238">DNA-binding</keyword>
<dbReference type="Gene3D" id="1.10.260.40">
    <property type="entry name" value="lambda repressor-like DNA-binding domains"/>
    <property type="match status" value="1"/>
</dbReference>
<feature type="domain" description="HTH cro/C1-type" evidence="1">
    <location>
        <begin position="1"/>
        <end position="56"/>
    </location>
</feature>
<dbReference type="Proteomes" id="UP000195880">
    <property type="component" value="Chromosome"/>
</dbReference>
<sequence>MRELRKRADLTQRELATAARVSFRTVENLEQGRGGTPRLETLRKLAAPLRTTTSHLQGDHAEAGNPDADTVERWANVRAALLGPPPVLGPDDVPPTVAGVQTLVRDMTPLFSGDQFAELSTVLPPLLREAELLGAEGRSVRVRLLQLAGWLMVQTRQFEAAEVALSRALDGSADRLEGAATVTTQCWLLLRQGRLSAARELAARWADELEPRMSRATPDELSAWGWALLRLSAASVRDERPGDADDALRLAHAAAVALGREHAPGGDFLRAFGPTTVALKRAENASVVQRPDEVLRLSALVPMGGRRPTSNNWNRHLLDVANAEVELRNYGRAVEKLTEIRNNSPEWLPNQRFARDILGKVVRKRRRLTPEIRELADAVRLPADM</sequence>
<evidence type="ECO:0000259" key="1">
    <source>
        <dbReference type="PROSITE" id="PS50943"/>
    </source>
</evidence>
<dbReference type="SUPFAM" id="SSF47413">
    <property type="entry name" value="lambda repressor-like DNA-binding domains"/>
    <property type="match status" value="1"/>
</dbReference>
<keyword evidence="3" id="KW-1185">Reference proteome</keyword>
<gene>
    <name evidence="2" type="ORF">SMD44_03656</name>
</gene>